<feature type="domain" description="Major facilitator superfamily (MFS) profile" evidence="9">
    <location>
        <begin position="24"/>
        <end position="407"/>
    </location>
</feature>
<keyword evidence="5 8" id="KW-0812">Transmembrane</keyword>
<feature type="transmembrane region" description="Helical" evidence="8">
    <location>
        <begin position="382"/>
        <end position="404"/>
    </location>
</feature>
<keyword evidence="8" id="KW-0997">Cell inner membrane</keyword>
<dbReference type="InterPro" id="IPR011701">
    <property type="entry name" value="MFS"/>
</dbReference>
<dbReference type="SUPFAM" id="SSF103473">
    <property type="entry name" value="MFS general substrate transporter"/>
    <property type="match status" value="1"/>
</dbReference>
<dbReference type="PANTHER" id="PTHR42718:SF9">
    <property type="entry name" value="MAJOR FACILITATOR SUPERFAMILY MULTIDRUG TRANSPORTER MFSC"/>
    <property type="match status" value="1"/>
</dbReference>
<dbReference type="InterPro" id="IPR020846">
    <property type="entry name" value="MFS_dom"/>
</dbReference>
<evidence type="ECO:0000256" key="1">
    <source>
        <dbReference type="ARBA" id="ARBA00004651"/>
    </source>
</evidence>
<keyword evidence="7 8" id="KW-0472">Membrane</keyword>
<feature type="transmembrane region" description="Helical" evidence="8">
    <location>
        <begin position="290"/>
        <end position="311"/>
    </location>
</feature>
<feature type="transmembrane region" description="Helical" evidence="8">
    <location>
        <begin position="224"/>
        <end position="248"/>
    </location>
</feature>
<dbReference type="PANTHER" id="PTHR42718">
    <property type="entry name" value="MAJOR FACILITATOR SUPERFAMILY MULTIDRUG TRANSPORTER MFSC"/>
    <property type="match status" value="1"/>
</dbReference>
<dbReference type="OrthoDB" id="9800416at2"/>
<dbReference type="KEGG" id="ppru:FDP22_15000"/>
<evidence type="ECO:0000256" key="5">
    <source>
        <dbReference type="ARBA" id="ARBA00022692"/>
    </source>
</evidence>
<evidence type="ECO:0000313" key="10">
    <source>
        <dbReference type="EMBL" id="QDL92976.1"/>
    </source>
</evidence>
<protein>
    <recommendedName>
        <fullName evidence="8">Bcr/CflA family efflux transporter</fullName>
    </recommendedName>
</protein>
<dbReference type="EMBL" id="CP040818">
    <property type="protein sequence ID" value="QDL92976.1"/>
    <property type="molecule type" value="Genomic_DNA"/>
</dbReference>
<dbReference type="InterPro" id="IPR004812">
    <property type="entry name" value="Efflux_drug-R_Bcr/CmlA"/>
</dbReference>
<feature type="transmembrane region" description="Helical" evidence="8">
    <location>
        <begin position="348"/>
        <end position="370"/>
    </location>
</feature>
<feature type="transmembrane region" description="Helical" evidence="8">
    <location>
        <begin position="90"/>
        <end position="109"/>
    </location>
</feature>
<evidence type="ECO:0000256" key="6">
    <source>
        <dbReference type="ARBA" id="ARBA00022989"/>
    </source>
</evidence>
<keyword evidence="4" id="KW-1003">Cell membrane</keyword>
<keyword evidence="11" id="KW-1185">Reference proteome</keyword>
<dbReference type="PROSITE" id="PS00216">
    <property type="entry name" value="SUGAR_TRANSPORT_1"/>
    <property type="match status" value="1"/>
</dbReference>
<accession>A0A5B8FVW8</accession>
<comment type="caution">
    <text evidence="8">Lacks conserved residue(s) required for the propagation of feature annotation.</text>
</comment>
<feature type="transmembrane region" description="Helical" evidence="8">
    <location>
        <begin position="260"/>
        <end position="278"/>
    </location>
</feature>
<dbReference type="CDD" id="cd17320">
    <property type="entry name" value="MFS_MdfA_MDR_like"/>
    <property type="match status" value="1"/>
</dbReference>
<keyword evidence="6 8" id="KW-1133">Transmembrane helix</keyword>
<evidence type="ECO:0000256" key="2">
    <source>
        <dbReference type="ARBA" id="ARBA00006236"/>
    </source>
</evidence>
<dbReference type="InterPro" id="IPR036259">
    <property type="entry name" value="MFS_trans_sf"/>
</dbReference>
<evidence type="ECO:0000313" key="11">
    <source>
        <dbReference type="Proteomes" id="UP000305888"/>
    </source>
</evidence>
<name>A0A5B8FVW8_9RHOB</name>
<feature type="transmembrane region" description="Helical" evidence="8">
    <location>
        <begin position="177"/>
        <end position="195"/>
    </location>
</feature>
<evidence type="ECO:0000259" key="9">
    <source>
        <dbReference type="PROSITE" id="PS50850"/>
    </source>
</evidence>
<dbReference type="PROSITE" id="PS50850">
    <property type="entry name" value="MFS"/>
    <property type="match status" value="1"/>
</dbReference>
<evidence type="ECO:0000256" key="3">
    <source>
        <dbReference type="ARBA" id="ARBA00022448"/>
    </source>
</evidence>
<feature type="transmembrane region" description="Helical" evidence="8">
    <location>
        <begin position="317"/>
        <end position="336"/>
    </location>
</feature>
<feature type="transmembrane region" description="Helical" evidence="8">
    <location>
        <begin position="58"/>
        <end position="78"/>
    </location>
</feature>
<feature type="transmembrane region" description="Helical" evidence="8">
    <location>
        <begin position="147"/>
        <end position="165"/>
    </location>
</feature>
<comment type="subcellular location">
    <subcellularLocation>
        <location evidence="8">Cell inner membrane</location>
        <topology evidence="8">Multi-pass membrane protein</topology>
    </subcellularLocation>
    <subcellularLocation>
        <location evidence="1">Cell membrane</location>
        <topology evidence="1">Multi-pass membrane protein</topology>
    </subcellularLocation>
</comment>
<evidence type="ECO:0000256" key="8">
    <source>
        <dbReference type="RuleBase" id="RU365088"/>
    </source>
</evidence>
<dbReference type="NCBIfam" id="TIGR00710">
    <property type="entry name" value="efflux_Bcr_CflA"/>
    <property type="match status" value="1"/>
</dbReference>
<dbReference type="Proteomes" id="UP000305888">
    <property type="component" value="Chromosome"/>
</dbReference>
<keyword evidence="3 8" id="KW-0813">Transport</keyword>
<dbReference type="GO" id="GO:0005886">
    <property type="term" value="C:plasma membrane"/>
    <property type="evidence" value="ECO:0007669"/>
    <property type="project" value="UniProtKB-SubCell"/>
</dbReference>
<dbReference type="Gene3D" id="1.20.1720.10">
    <property type="entry name" value="Multidrug resistance protein D"/>
    <property type="match status" value="1"/>
</dbReference>
<dbReference type="Pfam" id="PF07690">
    <property type="entry name" value="MFS_1"/>
    <property type="match status" value="1"/>
</dbReference>
<feature type="transmembrane region" description="Helical" evidence="8">
    <location>
        <begin position="21"/>
        <end position="43"/>
    </location>
</feature>
<reference evidence="10 11" key="1">
    <citation type="submission" date="2019-06" db="EMBL/GenBank/DDBJ databases">
        <title>Genome sequence of Rhodobacteraceae bacterium D4M1.</title>
        <authorList>
            <person name="Cao J."/>
        </authorList>
    </citation>
    <scope>NUCLEOTIDE SEQUENCE [LARGE SCALE GENOMIC DNA]</scope>
    <source>
        <strain evidence="10 11">D4M1</strain>
    </source>
</reference>
<evidence type="ECO:0000256" key="7">
    <source>
        <dbReference type="ARBA" id="ARBA00023136"/>
    </source>
</evidence>
<sequence>MQFHIAVRPLRRSPQFLDRKSPPHVVTLMLMAGIATLAMNIFLPSLPRMAQWFGTEYSVIQLTVSGYMAMTGVVQLMIGPLSDRFGRRPVMIACLAVFLLATLGCIYAPGIETFLACRLLQAGVASGLVLSRAVVRDMVSPDKAASLIGYITMGMAVMPMVGPTLGGALEQLAGWQSNFWALFVFGALVLGLTWADMGETNHTRSSSLGAQFRAYPELFRSRRFWGYSLTTAFGAGTFYAFLGGAPWVADHVLGLEPIELGYWFGCVPLGFMAGNFLSGAYSSRVGINRMIAYGALCSTFGIVLSAALFLAGGTHAATLFGPAIFVGLGNGLLMSNGTAGSLSVRPHLAGSAAGLAGALMVGGGAVLASLPGALLRPGWGAYPLLGVMLGASLLSILTTLYVMWIARNAPPLPEDAPQPL</sequence>
<gene>
    <name evidence="10" type="ORF">FDP22_15000</name>
</gene>
<dbReference type="GO" id="GO:1990961">
    <property type="term" value="P:xenobiotic detoxification by transmembrane export across the plasma membrane"/>
    <property type="evidence" value="ECO:0007669"/>
    <property type="project" value="InterPro"/>
</dbReference>
<comment type="similarity">
    <text evidence="2 8">Belongs to the major facilitator superfamily. Bcr/CmlA family.</text>
</comment>
<dbReference type="AlphaFoldDB" id="A0A5B8FVW8"/>
<evidence type="ECO:0000256" key="4">
    <source>
        <dbReference type="ARBA" id="ARBA00022475"/>
    </source>
</evidence>
<organism evidence="10 11">
    <name type="scientific">Paroceanicella profunda</name>
    <dbReference type="NCBI Taxonomy" id="2579971"/>
    <lineage>
        <taxon>Bacteria</taxon>
        <taxon>Pseudomonadati</taxon>
        <taxon>Pseudomonadota</taxon>
        <taxon>Alphaproteobacteria</taxon>
        <taxon>Rhodobacterales</taxon>
        <taxon>Paracoccaceae</taxon>
        <taxon>Paroceanicella</taxon>
    </lineage>
</organism>
<dbReference type="GO" id="GO:0042910">
    <property type="term" value="F:xenobiotic transmembrane transporter activity"/>
    <property type="evidence" value="ECO:0007669"/>
    <property type="project" value="InterPro"/>
</dbReference>
<dbReference type="InterPro" id="IPR005829">
    <property type="entry name" value="Sugar_transporter_CS"/>
</dbReference>
<proteinExistence type="inferred from homology"/>